<dbReference type="InterPro" id="IPR011083">
    <property type="entry name" value="Phage_tail_collar_dom"/>
</dbReference>
<dbReference type="InterPro" id="IPR037053">
    <property type="entry name" value="Phage_tail_collar_dom_sf"/>
</dbReference>
<feature type="domain" description="Phage tail collar" evidence="1">
    <location>
        <begin position="7"/>
        <end position="65"/>
    </location>
</feature>
<accession>A0ABZ3IM38</accession>
<dbReference type="Gene3D" id="3.90.1340.10">
    <property type="entry name" value="Phage tail collar domain"/>
    <property type="match status" value="1"/>
</dbReference>
<dbReference type="EMBL" id="CP155573">
    <property type="protein sequence ID" value="XFO66483.1"/>
    <property type="molecule type" value="Genomic_DNA"/>
</dbReference>
<proteinExistence type="predicted"/>
<evidence type="ECO:0000313" key="2">
    <source>
        <dbReference type="EMBL" id="XFO66483.1"/>
    </source>
</evidence>
<dbReference type="RefSeq" id="WP_094602882.1">
    <property type="nucleotide sequence ID" value="NZ_CP155573.1"/>
</dbReference>
<gene>
    <name evidence="2" type="ORF">SPSIL_026330</name>
</gene>
<name>A0ABZ3IM38_9FIRM</name>
<sequence length="181" mass="19212">MACPFIGEIRIFAGSFAPYGWFFCQGQEVAINQYNALYSIVGTLYGTTTNPSQTFKLPDLRGYAPLGWGNGPGLTPQTTLGQTAGSATVTLSHSQMPNHNHTVQCTTNPGTVSSPANGIWAKSAGATLYSVRTPDTQMAAQALQTSGGNTDGSIAAHNNMQPYLGINFIINYDGEYLPRPS</sequence>
<reference evidence="2" key="1">
    <citation type="submission" date="2024-05" db="EMBL/GenBank/DDBJ databases">
        <title>Isolation and characterization of Sporomusa carbonis sp. nov., a carboxydotrophic hydrogenogen in the genus of Sporomusa isolated from a charcoal burning pile.</title>
        <authorList>
            <person name="Boeer T."/>
            <person name="Rosenbaum F."/>
            <person name="Eysell L."/>
            <person name="Mueller V."/>
            <person name="Daniel R."/>
            <person name="Poehlein A."/>
        </authorList>
    </citation>
    <scope>NUCLEOTIDE SEQUENCE [LARGE SCALE GENOMIC DNA]</scope>
    <source>
        <strain evidence="2">DSM 10669</strain>
    </source>
</reference>
<dbReference type="Pfam" id="PF07484">
    <property type="entry name" value="Collar"/>
    <property type="match status" value="1"/>
</dbReference>
<dbReference type="Proteomes" id="UP000216752">
    <property type="component" value="Chromosome"/>
</dbReference>
<protein>
    <recommendedName>
        <fullName evidence="1">Phage tail collar domain-containing protein</fullName>
    </recommendedName>
</protein>
<organism evidence="2 3">
    <name type="scientific">Sporomusa silvacetica DSM 10669</name>
    <dbReference type="NCBI Taxonomy" id="1123289"/>
    <lineage>
        <taxon>Bacteria</taxon>
        <taxon>Bacillati</taxon>
        <taxon>Bacillota</taxon>
        <taxon>Negativicutes</taxon>
        <taxon>Selenomonadales</taxon>
        <taxon>Sporomusaceae</taxon>
        <taxon>Sporomusa</taxon>
    </lineage>
</organism>
<dbReference type="SUPFAM" id="SSF88874">
    <property type="entry name" value="Receptor-binding domain of short tail fibre protein gp12"/>
    <property type="match status" value="1"/>
</dbReference>
<evidence type="ECO:0000259" key="1">
    <source>
        <dbReference type="Pfam" id="PF07484"/>
    </source>
</evidence>
<keyword evidence="3" id="KW-1185">Reference proteome</keyword>
<evidence type="ECO:0000313" key="3">
    <source>
        <dbReference type="Proteomes" id="UP000216752"/>
    </source>
</evidence>